<gene>
    <name evidence="2" type="ORF">Saso_47870</name>
</gene>
<organism evidence="2 3">
    <name type="scientific">Streptomyces asoensis</name>
    <dbReference type="NCBI Taxonomy" id="249586"/>
    <lineage>
        <taxon>Bacteria</taxon>
        <taxon>Bacillati</taxon>
        <taxon>Actinomycetota</taxon>
        <taxon>Actinomycetes</taxon>
        <taxon>Kitasatosporales</taxon>
        <taxon>Streptomycetaceae</taxon>
        <taxon>Streptomyces</taxon>
    </lineage>
</organism>
<sequence>MHIRAKVSSLLAVAGLLFAGLVGSASPAAAAEECPADRLCLYSSTQLRGLKFSAASTNTCFWLGRYGLGEGTNGINSYVNNLPVTAQVYQFDTGAGTDSAARTLRGSVRAGGASSDTDAVNPASPWHTLDKVCTGGADPMTSPGFDVSAHSTADPANYADVPGTKLEFDAAAGAKSYLWSRDVSVRNLTSLAEHRNVGVTAALRCMYADGRALPSGYETGSYWAANFVPTVDTALLPSVRWTFIAPTADRYRCRISVLPYATWIDADDTATMRVEAGATLARAVYSAMDRWSLGGTDPAALAPGTTTSVLDHVYTPGGTDDIAIVMDANVTSCNNDKDGVSPNYGIDDCSDPADPTAHHTKASTWIEAQPQKSDGTRCGSPLKSAVASWNISERKHHQTATNSLYLTTADLGSCDRVRVSLKVSNTEGNRLQVHTGPASQNIVKTHALAFAY</sequence>
<proteinExistence type="predicted"/>
<accession>A0ABQ3S5E5</accession>
<dbReference type="Pfam" id="PF03995">
    <property type="entry name" value="Inhibitor_I36"/>
    <property type="match status" value="1"/>
</dbReference>
<feature type="signal peptide" evidence="1">
    <location>
        <begin position="1"/>
        <end position="30"/>
    </location>
</feature>
<evidence type="ECO:0000313" key="3">
    <source>
        <dbReference type="Proteomes" id="UP000649259"/>
    </source>
</evidence>
<evidence type="ECO:0000256" key="1">
    <source>
        <dbReference type="SAM" id="SignalP"/>
    </source>
</evidence>
<evidence type="ECO:0000313" key="2">
    <source>
        <dbReference type="EMBL" id="GHI63137.1"/>
    </source>
</evidence>
<dbReference type="EMBL" id="BNEB01000005">
    <property type="protein sequence ID" value="GHI63137.1"/>
    <property type="molecule type" value="Genomic_DNA"/>
</dbReference>
<feature type="chain" id="PRO_5047282151" evidence="1">
    <location>
        <begin position="31"/>
        <end position="452"/>
    </location>
</feature>
<name>A0ABQ3S5E5_9ACTN</name>
<dbReference type="GeneID" id="91472632"/>
<reference evidence="3" key="1">
    <citation type="submission" date="2023-07" db="EMBL/GenBank/DDBJ databases">
        <title>Whole genome shotgun sequence of Streptomyces cacaoi subsp. asoensis NBRC 13813.</title>
        <authorList>
            <person name="Komaki H."/>
            <person name="Tamura T."/>
        </authorList>
    </citation>
    <scope>NUCLEOTIDE SEQUENCE [LARGE SCALE GENOMIC DNA]</scope>
    <source>
        <strain evidence="3">NBRC 13813</strain>
    </source>
</reference>
<protein>
    <submittedName>
        <fullName evidence="2">Uncharacterized protein</fullName>
    </submittedName>
</protein>
<comment type="caution">
    <text evidence="2">The sequence shown here is derived from an EMBL/GenBank/DDBJ whole genome shotgun (WGS) entry which is preliminary data.</text>
</comment>
<dbReference type="Proteomes" id="UP000649259">
    <property type="component" value="Unassembled WGS sequence"/>
</dbReference>
<keyword evidence="3" id="KW-1185">Reference proteome</keyword>
<keyword evidence="1" id="KW-0732">Signal</keyword>
<dbReference type="RefSeq" id="WP_189921916.1">
    <property type="nucleotide sequence ID" value="NZ_BMSI01000005.1"/>
</dbReference>